<name>A0A2P2QAG7_RHIMU</name>
<dbReference type="EMBL" id="GGEC01083450">
    <property type="protein sequence ID" value="MBX63934.1"/>
    <property type="molecule type" value="Transcribed_RNA"/>
</dbReference>
<sequence>MGSSFSSSPFPSFCLVVFVRSLISLSWVWMVWLYYFFPILQIWLNLNATFFYFDKNCIGRKMEF</sequence>
<keyword evidence="1" id="KW-1133">Transmembrane helix</keyword>
<dbReference type="AlphaFoldDB" id="A0A2P2QAG7"/>
<keyword evidence="1" id="KW-0472">Membrane</keyword>
<keyword evidence="1" id="KW-0812">Transmembrane</keyword>
<protein>
    <submittedName>
        <fullName evidence="2">Uncharacterized protein</fullName>
    </submittedName>
</protein>
<evidence type="ECO:0000313" key="2">
    <source>
        <dbReference type="EMBL" id="MBX63934.1"/>
    </source>
</evidence>
<feature type="transmembrane region" description="Helical" evidence="1">
    <location>
        <begin position="35"/>
        <end position="53"/>
    </location>
</feature>
<reference evidence="2" key="1">
    <citation type="submission" date="2018-02" db="EMBL/GenBank/DDBJ databases">
        <title>Rhizophora mucronata_Transcriptome.</title>
        <authorList>
            <person name="Meera S.P."/>
            <person name="Sreeshan A."/>
            <person name="Augustine A."/>
        </authorList>
    </citation>
    <scope>NUCLEOTIDE SEQUENCE</scope>
    <source>
        <tissue evidence="2">Leaf</tissue>
    </source>
</reference>
<proteinExistence type="predicted"/>
<evidence type="ECO:0000256" key="1">
    <source>
        <dbReference type="SAM" id="Phobius"/>
    </source>
</evidence>
<organism evidence="2">
    <name type="scientific">Rhizophora mucronata</name>
    <name type="common">Asiatic mangrove</name>
    <dbReference type="NCBI Taxonomy" id="61149"/>
    <lineage>
        <taxon>Eukaryota</taxon>
        <taxon>Viridiplantae</taxon>
        <taxon>Streptophyta</taxon>
        <taxon>Embryophyta</taxon>
        <taxon>Tracheophyta</taxon>
        <taxon>Spermatophyta</taxon>
        <taxon>Magnoliopsida</taxon>
        <taxon>eudicotyledons</taxon>
        <taxon>Gunneridae</taxon>
        <taxon>Pentapetalae</taxon>
        <taxon>rosids</taxon>
        <taxon>fabids</taxon>
        <taxon>Malpighiales</taxon>
        <taxon>Rhizophoraceae</taxon>
        <taxon>Rhizophora</taxon>
    </lineage>
</organism>
<accession>A0A2P2QAG7</accession>